<comment type="caution">
    <text evidence="2">The sequence shown here is derived from an EMBL/GenBank/DDBJ whole genome shotgun (WGS) entry which is preliminary data.</text>
</comment>
<dbReference type="Pfam" id="PF13430">
    <property type="entry name" value="DUF4112"/>
    <property type="match status" value="1"/>
</dbReference>
<gene>
    <name evidence="2" type="ORF">H2508_01475</name>
</gene>
<keyword evidence="3" id="KW-1185">Reference proteome</keyword>
<keyword evidence="1" id="KW-0812">Transmembrane</keyword>
<protein>
    <submittedName>
        <fullName evidence="2">DUF4112 domain-containing protein</fullName>
    </submittedName>
</protein>
<reference evidence="2 3" key="1">
    <citation type="submission" date="2020-07" db="EMBL/GenBank/DDBJ databases">
        <title>Halieaceae bacterium, F7430, whole genome shotgun sequencing project.</title>
        <authorList>
            <person name="Jiang S."/>
            <person name="Liu Z.W."/>
            <person name="Du Z.J."/>
        </authorList>
    </citation>
    <scope>NUCLEOTIDE SEQUENCE [LARGE SCALE GENOMIC DNA]</scope>
    <source>
        <strain evidence="2 3">F7430</strain>
    </source>
</reference>
<name>A0A7W2TTV6_9GAMM</name>
<evidence type="ECO:0000313" key="3">
    <source>
        <dbReference type="Proteomes" id="UP000539350"/>
    </source>
</evidence>
<feature type="transmembrane region" description="Helical" evidence="1">
    <location>
        <begin position="130"/>
        <end position="150"/>
    </location>
</feature>
<accession>A0A7W2TTV6</accession>
<dbReference type="Proteomes" id="UP000539350">
    <property type="component" value="Unassembled WGS sequence"/>
</dbReference>
<proteinExistence type="predicted"/>
<sequence>MAKPIEARQRAILKRLDKFSHFTDSSIGIPFTRFKFGADSIIGLVPVVGDVAGLLISSYVLVEAQRAGASKEVKLRVLRNMGIDFVGGLVPVVGDAFDAIYKANTRNTRLLRSYLEEQLAVEPPPPPFPWWKLIGLSALLALIIGGLVLIF</sequence>
<dbReference type="PANTHER" id="PTHR35519">
    <property type="entry name" value="MEMBRANE PROTEINS"/>
    <property type="match status" value="1"/>
</dbReference>
<dbReference type="PANTHER" id="PTHR35519:SF2">
    <property type="entry name" value="PH DOMAIN PROTEIN"/>
    <property type="match status" value="1"/>
</dbReference>
<evidence type="ECO:0000256" key="1">
    <source>
        <dbReference type="SAM" id="Phobius"/>
    </source>
</evidence>
<dbReference type="AlphaFoldDB" id="A0A7W2TTV6"/>
<dbReference type="RefSeq" id="WP_182168637.1">
    <property type="nucleotide sequence ID" value="NZ_JACFXU010000013.1"/>
</dbReference>
<keyword evidence="1" id="KW-1133">Transmembrane helix</keyword>
<dbReference type="InterPro" id="IPR025187">
    <property type="entry name" value="DUF4112"/>
</dbReference>
<organism evidence="2 3">
    <name type="scientific">Sediminihaliea albiluteola</name>
    <dbReference type="NCBI Taxonomy" id="2758564"/>
    <lineage>
        <taxon>Bacteria</taxon>
        <taxon>Pseudomonadati</taxon>
        <taxon>Pseudomonadota</taxon>
        <taxon>Gammaproteobacteria</taxon>
        <taxon>Cellvibrionales</taxon>
        <taxon>Halieaceae</taxon>
        <taxon>Sediminihaliea</taxon>
    </lineage>
</organism>
<feature type="transmembrane region" description="Helical" evidence="1">
    <location>
        <begin position="41"/>
        <end position="62"/>
    </location>
</feature>
<evidence type="ECO:0000313" key="2">
    <source>
        <dbReference type="EMBL" id="MBA6411778.1"/>
    </source>
</evidence>
<dbReference type="EMBL" id="JACFXU010000013">
    <property type="protein sequence ID" value="MBA6411778.1"/>
    <property type="molecule type" value="Genomic_DNA"/>
</dbReference>
<keyword evidence="1" id="KW-0472">Membrane</keyword>